<dbReference type="EMBL" id="LT629732">
    <property type="protein sequence ID" value="SDS33153.1"/>
    <property type="molecule type" value="Genomic_DNA"/>
</dbReference>
<protein>
    <submittedName>
        <fullName evidence="2">Uncharacterized protein</fullName>
    </submittedName>
</protein>
<gene>
    <name evidence="2" type="ORF">SAMN04489717_2354</name>
</gene>
<evidence type="ECO:0000256" key="1">
    <source>
        <dbReference type="SAM" id="MobiDB-lite"/>
    </source>
</evidence>
<feature type="region of interest" description="Disordered" evidence="1">
    <location>
        <begin position="1"/>
        <end position="27"/>
    </location>
</feature>
<sequence>MITVRDDEATDTKPLNAPARGSSWPEGAPTLKELYMEALDLTRSGAYDVLHIKYEDGRYDRRPTSFYYLDRGSDGSEGCETFTHFRPLSASSD</sequence>
<keyword evidence="3" id="KW-1185">Reference proteome</keyword>
<accession>A0A1H1RBV8</accession>
<dbReference type="STRING" id="117157.SAMN04489717_2354"/>
<organism evidence="2 3">
    <name type="scientific">Actinopolymorpha singaporensis</name>
    <dbReference type="NCBI Taxonomy" id="117157"/>
    <lineage>
        <taxon>Bacteria</taxon>
        <taxon>Bacillati</taxon>
        <taxon>Actinomycetota</taxon>
        <taxon>Actinomycetes</taxon>
        <taxon>Propionibacteriales</taxon>
        <taxon>Actinopolymorphaceae</taxon>
        <taxon>Actinopolymorpha</taxon>
    </lineage>
</organism>
<name>A0A1H1RBV8_9ACTN</name>
<proteinExistence type="predicted"/>
<reference evidence="2 3" key="1">
    <citation type="submission" date="2016-10" db="EMBL/GenBank/DDBJ databases">
        <authorList>
            <person name="de Groot N.N."/>
        </authorList>
    </citation>
    <scope>NUCLEOTIDE SEQUENCE [LARGE SCALE GENOMIC DNA]</scope>
    <source>
        <strain evidence="2 3">DSM 22024</strain>
    </source>
</reference>
<evidence type="ECO:0000313" key="2">
    <source>
        <dbReference type="EMBL" id="SDS33153.1"/>
    </source>
</evidence>
<dbReference type="Proteomes" id="UP000198983">
    <property type="component" value="Chromosome I"/>
</dbReference>
<feature type="compositionally biased region" description="Basic and acidic residues" evidence="1">
    <location>
        <begin position="1"/>
        <end position="11"/>
    </location>
</feature>
<evidence type="ECO:0000313" key="3">
    <source>
        <dbReference type="Proteomes" id="UP000198983"/>
    </source>
</evidence>
<dbReference type="AlphaFoldDB" id="A0A1H1RBV8"/>